<evidence type="ECO:0000256" key="1">
    <source>
        <dbReference type="ARBA" id="ARBA00022801"/>
    </source>
</evidence>
<comment type="caution">
    <text evidence="4">The sequence shown here is derived from an EMBL/GenBank/DDBJ whole genome shotgun (WGS) entry which is preliminary data.</text>
</comment>
<dbReference type="SUPFAM" id="SSF53474">
    <property type="entry name" value="alpha/beta-Hydrolases"/>
    <property type="match status" value="1"/>
</dbReference>
<keyword evidence="1" id="KW-0378">Hydrolase</keyword>
<dbReference type="EMBL" id="NASZ01000006">
    <property type="protein sequence ID" value="MBD0724769.1"/>
    <property type="molecule type" value="Genomic_DNA"/>
</dbReference>
<evidence type="ECO:0000256" key="2">
    <source>
        <dbReference type="SAM" id="SignalP"/>
    </source>
</evidence>
<evidence type="ECO:0000313" key="5">
    <source>
        <dbReference type="Proteomes" id="UP000661715"/>
    </source>
</evidence>
<feature type="chain" id="PRO_5047524197" description="Peptidase S9 prolyl oligopeptidase catalytic domain-containing protein" evidence="2">
    <location>
        <begin position="24"/>
        <end position="854"/>
    </location>
</feature>
<dbReference type="Gene3D" id="3.40.50.1820">
    <property type="entry name" value="alpha/beta hydrolase"/>
    <property type="match status" value="1"/>
</dbReference>
<dbReference type="PANTHER" id="PTHR42776:SF4">
    <property type="entry name" value="ACYLAMINO-ACID-RELEASING ENZYME"/>
    <property type="match status" value="1"/>
</dbReference>
<evidence type="ECO:0000313" key="4">
    <source>
        <dbReference type="EMBL" id="MBD0724769.1"/>
    </source>
</evidence>
<dbReference type="InterPro" id="IPR029058">
    <property type="entry name" value="AB_hydrolase_fold"/>
</dbReference>
<dbReference type="InterPro" id="IPR015943">
    <property type="entry name" value="WD40/YVTN_repeat-like_dom_sf"/>
</dbReference>
<evidence type="ECO:0000259" key="3">
    <source>
        <dbReference type="Pfam" id="PF00326"/>
    </source>
</evidence>
<dbReference type="Pfam" id="PF00326">
    <property type="entry name" value="Peptidase_S9"/>
    <property type="match status" value="1"/>
</dbReference>
<dbReference type="SUPFAM" id="SSF82171">
    <property type="entry name" value="DPP6 N-terminal domain-like"/>
    <property type="match status" value="1"/>
</dbReference>
<gene>
    <name evidence="4" type="ORF">B6A10_06215</name>
</gene>
<sequence>MKKIKLYTYLLIGFLLQLTNAYAQEKKLKLTPEEFQKWSIIQKEDIAPDGQWISYMLDYESENDTLFIQNTENLKRLSFPKATKMEFSPDGKWSVVMEKQAFYLVDLKNNQQQKIENVITTEFSADSRYLYLLLKEKKLQILDLKTALSKQFSGINSFLLASNNTLAVLDSSGISVIISKDNYSRKQIFQKENATITNMLWNHTATALAFTEKLPANNVVDSKYNLYYYDITESRLSIFDPNNKPELNNLFVMNPGVLTRMRFAADDQKLFFYMAPPNVKESAANQPEIWDTALPLEFPTQKYIGDTKKIPKLLSWNPKSDKIQLIGTNERPDVKLSMSRKLAITYNNIQYEPQFTAEKPVDLYLMDLESGKEQLFLKKQELTTPQLATSADERYISYFRDENWWIFDTKTNTHKNLTAALSVPFYDIDFDRPGTAPPFDNAYWTDNNKLLLTDQYDIWMLSPDGSANRITNGRENKISYSIPFSEIPSFKPFSLSNFGRPSLVLSKGLIFQSIGNNKESGYSLYMPNKKLKTLFYSNSGCSTLNRATMGNSYIFKEQTVSISPRIKFANSYTVVPKTLFQSNPQYVKYEIPQAELISFKNKNKTDLKGILYYPVGYNPNKKYPMIVYIYEKLSAGYHKFLRNNNFDGIGFNPINYNLDGYLVLFPDIEYQIGNAGKSALDCVESAIEAVSKKGIVDLNNIGIIGHSYGGCEVNYIVTQTPRFKAAVSGAGINDLTSFYFYYHLDTDRSNMWRIENDQYRMGKSFFEDKQGYLNNSPVMHSDKITTPMLIWSGKEDHNVPLEQSMELYMSLRRQNKKALLLLYPEEQHIITKPENQLDLKQRTKQWFDHYLKGI</sequence>
<organism evidence="4 5">
    <name type="scientific">Flavobacterium pokkalii</name>
    <dbReference type="NCBI Taxonomy" id="1940408"/>
    <lineage>
        <taxon>Bacteria</taxon>
        <taxon>Pseudomonadati</taxon>
        <taxon>Bacteroidota</taxon>
        <taxon>Flavobacteriia</taxon>
        <taxon>Flavobacteriales</taxon>
        <taxon>Flavobacteriaceae</taxon>
        <taxon>Flavobacterium</taxon>
    </lineage>
</organism>
<dbReference type="Gene3D" id="2.130.10.10">
    <property type="entry name" value="YVTN repeat-like/Quinoprotein amine dehydrogenase"/>
    <property type="match status" value="1"/>
</dbReference>
<keyword evidence="5" id="KW-1185">Reference proteome</keyword>
<reference evidence="4 5" key="1">
    <citation type="journal article" date="2020" name="Microbiol. Res.">
        <title>Flavobacterium pokkalii sp. nov., a novel plant growth promoting native rhizobacteria isolated from pokkali rice grown in coastal saline affected agricultural regions of southern India, Kerala.</title>
        <authorList>
            <person name="Menon R.R."/>
            <person name="Kumari S."/>
            <person name="Viver T."/>
            <person name="Rameshkumar N."/>
        </authorList>
    </citation>
    <scope>NUCLEOTIDE SEQUENCE [LARGE SCALE GENOMIC DNA]</scope>
    <source>
        <strain evidence="4 5">L1I52</strain>
    </source>
</reference>
<proteinExistence type="predicted"/>
<dbReference type="RefSeq" id="WP_188220154.1">
    <property type="nucleotide sequence ID" value="NZ_NASZ01000006.1"/>
</dbReference>
<dbReference type="Proteomes" id="UP000661715">
    <property type="component" value="Unassembled WGS sequence"/>
</dbReference>
<accession>A0ABR7UPE7</accession>
<feature type="domain" description="Peptidase S9 prolyl oligopeptidase catalytic" evidence="3">
    <location>
        <begin position="680"/>
        <end position="852"/>
    </location>
</feature>
<protein>
    <recommendedName>
        <fullName evidence="3">Peptidase S9 prolyl oligopeptidase catalytic domain-containing protein</fullName>
    </recommendedName>
</protein>
<dbReference type="PANTHER" id="PTHR42776">
    <property type="entry name" value="SERINE PEPTIDASE S9 FAMILY MEMBER"/>
    <property type="match status" value="1"/>
</dbReference>
<feature type="signal peptide" evidence="2">
    <location>
        <begin position="1"/>
        <end position="23"/>
    </location>
</feature>
<keyword evidence="2" id="KW-0732">Signal</keyword>
<name>A0ABR7UPE7_9FLAO</name>
<dbReference type="InterPro" id="IPR001375">
    <property type="entry name" value="Peptidase_S9_cat"/>
</dbReference>